<dbReference type="RefSeq" id="WP_117118539.1">
    <property type="nucleotide sequence ID" value="NZ_BFBY01000008.1"/>
</dbReference>
<dbReference type="OrthoDB" id="8017424at2"/>
<evidence type="ECO:0000256" key="1">
    <source>
        <dbReference type="SAM" id="Phobius"/>
    </source>
</evidence>
<keyword evidence="1" id="KW-0812">Transmembrane</keyword>
<feature type="transmembrane region" description="Helical" evidence="1">
    <location>
        <begin position="115"/>
        <end position="138"/>
    </location>
</feature>
<comment type="caution">
    <text evidence="2">The sequence shown here is derived from an EMBL/GenBank/DDBJ whole genome shotgun (WGS) entry which is preliminary data.</text>
</comment>
<feature type="transmembrane region" description="Helical" evidence="1">
    <location>
        <begin position="72"/>
        <end position="95"/>
    </location>
</feature>
<dbReference type="EMBL" id="BFBY01000008">
    <property type="protein sequence ID" value="GBG05213.1"/>
    <property type="molecule type" value="Genomic_DNA"/>
</dbReference>
<feature type="transmembrane region" description="Helical" evidence="1">
    <location>
        <begin position="9"/>
        <end position="33"/>
    </location>
</feature>
<keyword evidence="3" id="KW-1185">Reference proteome</keyword>
<keyword evidence="1" id="KW-0472">Membrane</keyword>
<accession>A0A2Z6TB47</accession>
<reference evidence="3" key="1">
    <citation type="submission" date="2018-03" db="EMBL/GenBank/DDBJ databases">
        <title>New taxa in the Lactobacillus gasseri group.</title>
        <authorList>
            <person name="Tanizawa Y."/>
            <person name="Tohno M."/>
            <person name="Endo A."/>
            <person name="Arita M."/>
        </authorList>
    </citation>
    <scope>NUCLEOTIDE SEQUENCE [LARGE SCALE GENOMIC DNA]</scope>
    <source>
        <strain evidence="3">DSM 24759</strain>
    </source>
</reference>
<name>A0A2Z6TB47_9LACO</name>
<gene>
    <name evidence="2" type="primary">ecfS</name>
    <name evidence="2" type="ORF">LrDSM24759_11270</name>
</gene>
<evidence type="ECO:0000313" key="2">
    <source>
        <dbReference type="EMBL" id="GBG05213.1"/>
    </source>
</evidence>
<organism evidence="2 3">
    <name type="scientific">Lactobacillus rodentium</name>
    <dbReference type="NCBI Taxonomy" id="947835"/>
    <lineage>
        <taxon>Bacteria</taxon>
        <taxon>Bacillati</taxon>
        <taxon>Bacillota</taxon>
        <taxon>Bacilli</taxon>
        <taxon>Lactobacillales</taxon>
        <taxon>Lactobacillaceae</taxon>
        <taxon>Lactobacillus</taxon>
    </lineage>
</organism>
<dbReference type="AlphaFoldDB" id="A0A2Z6TB47"/>
<protein>
    <submittedName>
        <fullName evidence="2">Energy-coupling factor transporter substrate-binding protein</fullName>
    </submittedName>
</protein>
<dbReference type="Proteomes" id="UP000257317">
    <property type="component" value="Unassembled WGS sequence"/>
</dbReference>
<dbReference type="InterPro" id="IPR017195">
    <property type="entry name" value="ABC_thiamin-permease_prd"/>
</dbReference>
<sequence length="185" mass="20903">MKTIHLQEIILITLIGIIFGFIYIASDTIYNILTLVLTPIGYGPLANDLTMGIWCMAGPLAGFLIKKPGAAFLGEFLSSCIETFIMAEWGIANLISGFMQGIGNELGFALTGYRYYNTFTLFLSATTTAIVTYLYDFFKNGYNYFSTFNIWFYFLTRWSSMVLFSCLFVKLIINLLEKAHVINQD</sequence>
<proteinExistence type="predicted"/>
<feature type="transmembrane region" description="Helical" evidence="1">
    <location>
        <begin position="150"/>
        <end position="173"/>
    </location>
</feature>
<evidence type="ECO:0000313" key="3">
    <source>
        <dbReference type="Proteomes" id="UP000257317"/>
    </source>
</evidence>
<dbReference type="PIRSF" id="PIRSF037394">
    <property type="entry name" value="ABC_thiamine-permease_YkoE_prd"/>
    <property type="match status" value="1"/>
</dbReference>
<keyword evidence="1" id="KW-1133">Transmembrane helix</keyword>
<dbReference type="Pfam" id="PF09819">
    <property type="entry name" value="ABC_cobalt"/>
    <property type="match status" value="1"/>
</dbReference>